<feature type="domain" description="B12-binding" evidence="6">
    <location>
        <begin position="1"/>
        <end position="134"/>
    </location>
</feature>
<evidence type="ECO:0000259" key="7">
    <source>
        <dbReference type="PROSITE" id="PS51918"/>
    </source>
</evidence>
<evidence type="ECO:0000313" key="9">
    <source>
        <dbReference type="Proteomes" id="UP000271031"/>
    </source>
</evidence>
<dbReference type="OrthoDB" id="9801424at2"/>
<dbReference type="InterPro" id="IPR023404">
    <property type="entry name" value="rSAM_horseshoe"/>
</dbReference>
<dbReference type="InterPro" id="IPR034466">
    <property type="entry name" value="Methyltransferase_Class_B"/>
</dbReference>
<dbReference type="Proteomes" id="UP000271031">
    <property type="component" value="Unassembled WGS sequence"/>
</dbReference>
<proteinExistence type="predicted"/>
<evidence type="ECO:0000256" key="4">
    <source>
        <dbReference type="ARBA" id="ARBA00023004"/>
    </source>
</evidence>
<dbReference type="InterPro" id="IPR006638">
    <property type="entry name" value="Elp3/MiaA/NifB-like_rSAM"/>
</dbReference>
<evidence type="ECO:0000259" key="6">
    <source>
        <dbReference type="PROSITE" id="PS51332"/>
    </source>
</evidence>
<dbReference type="PANTHER" id="PTHR43409">
    <property type="entry name" value="ANAEROBIC MAGNESIUM-PROTOPORPHYRIN IX MONOMETHYL ESTER CYCLASE-RELATED"/>
    <property type="match status" value="1"/>
</dbReference>
<organism evidence="8 9">
    <name type="scientific">Brevibacillus fluminis</name>
    <dbReference type="NCBI Taxonomy" id="511487"/>
    <lineage>
        <taxon>Bacteria</taxon>
        <taxon>Bacillati</taxon>
        <taxon>Bacillota</taxon>
        <taxon>Bacilli</taxon>
        <taxon>Bacillales</taxon>
        <taxon>Paenibacillaceae</taxon>
        <taxon>Brevibacillus</taxon>
    </lineage>
</organism>
<dbReference type="Pfam" id="PF02310">
    <property type="entry name" value="B12-binding"/>
    <property type="match status" value="1"/>
</dbReference>
<dbReference type="SFLD" id="SFLDG01082">
    <property type="entry name" value="B12-binding_domain_containing"/>
    <property type="match status" value="1"/>
</dbReference>
<name>A0A3M8DQU2_9BACL</name>
<dbReference type="Gene3D" id="3.80.30.20">
    <property type="entry name" value="tm_1862 like domain"/>
    <property type="match status" value="1"/>
</dbReference>
<keyword evidence="4" id="KW-0408">Iron</keyword>
<dbReference type="Pfam" id="PF13311">
    <property type="entry name" value="DUF4080"/>
    <property type="match status" value="1"/>
</dbReference>
<dbReference type="CDD" id="cd02068">
    <property type="entry name" value="radical_SAM_B12_BD"/>
    <property type="match status" value="1"/>
</dbReference>
<dbReference type="Gene3D" id="3.40.50.280">
    <property type="entry name" value="Cobalamin-binding domain"/>
    <property type="match status" value="1"/>
</dbReference>
<dbReference type="GO" id="GO:0046872">
    <property type="term" value="F:metal ion binding"/>
    <property type="evidence" value="ECO:0007669"/>
    <property type="project" value="UniProtKB-KW"/>
</dbReference>
<dbReference type="RefSeq" id="WP_122917262.1">
    <property type="nucleotide sequence ID" value="NZ_RHHQ01000007.1"/>
</dbReference>
<dbReference type="SUPFAM" id="SSF102114">
    <property type="entry name" value="Radical SAM enzymes"/>
    <property type="match status" value="1"/>
</dbReference>
<dbReference type="InterPro" id="IPR058240">
    <property type="entry name" value="rSAM_sf"/>
</dbReference>
<evidence type="ECO:0000313" key="8">
    <source>
        <dbReference type="EMBL" id="RNB90334.1"/>
    </source>
</evidence>
<evidence type="ECO:0000256" key="2">
    <source>
        <dbReference type="ARBA" id="ARBA00022691"/>
    </source>
</evidence>
<dbReference type="GO" id="GO:0005829">
    <property type="term" value="C:cytosol"/>
    <property type="evidence" value="ECO:0007669"/>
    <property type="project" value="TreeGrafter"/>
</dbReference>
<dbReference type="InterPro" id="IPR025288">
    <property type="entry name" value="DUF4080"/>
</dbReference>
<dbReference type="PROSITE" id="PS51332">
    <property type="entry name" value="B12_BINDING"/>
    <property type="match status" value="1"/>
</dbReference>
<dbReference type="Pfam" id="PF04055">
    <property type="entry name" value="Radical_SAM"/>
    <property type="match status" value="1"/>
</dbReference>
<sequence length="595" mass="69408">MNILLTTLNAKFIHSSLALRYLRSYTKPYFPQVELVEYTINDVTLTIAGDIHKRKPDVVAFSCYIWNIRETLDVIAILKKIMPDVPIIFGGPEVTYDADHWLKKQADIDAIVLGEGEVTFLEVCQELARCKESGEKPNWGSIPGLAYREGEHVRFSAPREQIGDLNTIPSPFEEDLPELNNRVVYFEASRGCPFKCQYCLSSIEDGVRYFDIDRVKRDLMRLIKHGVKTIKFVDRTFNIHKKYAMEIFQFLIDNHNGTVFQFEITADILKPDIVDFLAENAPPGVFRFEIGVQSTNDATNRLVQRIQKFDKLSYTVTKIKESGKIDQHLDLIAGLPEEDYQSFRKTFNDVFALRPEELQLGFLKMLRGTGVRARAANHGYIYMDEAPYEILGNNVLSFDEMQRIKRVEDILEKYWNAHRMDHALEWLVSRSFETPFDFFQEFGDFWEEKGWNRLGHQLEDLFGRIHYFLGNRQTNEFAHVESLLKFDYLLNAKHRPRKIWWNDPVDKKDLQTVHELVVEQSARLRADFAEHAAQEKEYAKHTMMARVSFDIERWLQDGEVIEGDYALVVYYPYLQESDNTFVCVSLVDRHAGMSR</sequence>
<dbReference type="SFLD" id="SFLDG01123">
    <property type="entry name" value="methyltransferase_(Class_B)"/>
    <property type="match status" value="1"/>
</dbReference>
<keyword evidence="3" id="KW-0479">Metal-binding</keyword>
<dbReference type="InterPro" id="IPR006158">
    <property type="entry name" value="Cobalamin-bd"/>
</dbReference>
<dbReference type="GO" id="GO:0051539">
    <property type="term" value="F:4 iron, 4 sulfur cluster binding"/>
    <property type="evidence" value="ECO:0007669"/>
    <property type="project" value="UniProtKB-KW"/>
</dbReference>
<keyword evidence="2" id="KW-0949">S-adenosyl-L-methionine</keyword>
<gene>
    <name evidence="8" type="ORF">EDM56_07410</name>
</gene>
<protein>
    <submittedName>
        <fullName evidence="8">DUF4080 domain-containing protein</fullName>
    </submittedName>
</protein>
<dbReference type="PROSITE" id="PS51918">
    <property type="entry name" value="RADICAL_SAM"/>
    <property type="match status" value="1"/>
</dbReference>
<keyword evidence="5" id="KW-0411">Iron-sulfur</keyword>
<evidence type="ECO:0000256" key="3">
    <source>
        <dbReference type="ARBA" id="ARBA00022723"/>
    </source>
</evidence>
<evidence type="ECO:0000256" key="1">
    <source>
        <dbReference type="ARBA" id="ARBA00001966"/>
    </source>
</evidence>
<dbReference type="SMART" id="SM00729">
    <property type="entry name" value="Elp3"/>
    <property type="match status" value="1"/>
</dbReference>
<dbReference type="AlphaFoldDB" id="A0A3M8DQU2"/>
<reference evidence="8 9" key="1">
    <citation type="submission" date="2018-10" db="EMBL/GenBank/DDBJ databases">
        <title>Phylogenomics of Brevibacillus.</title>
        <authorList>
            <person name="Dunlap C."/>
        </authorList>
    </citation>
    <scope>NUCLEOTIDE SEQUENCE [LARGE SCALE GENOMIC DNA]</scope>
    <source>
        <strain evidence="8 9">JCM 15716</strain>
    </source>
</reference>
<dbReference type="GO" id="GO:0031419">
    <property type="term" value="F:cobalamin binding"/>
    <property type="evidence" value="ECO:0007669"/>
    <property type="project" value="InterPro"/>
</dbReference>
<evidence type="ECO:0000256" key="5">
    <source>
        <dbReference type="ARBA" id="ARBA00023014"/>
    </source>
</evidence>
<comment type="cofactor">
    <cofactor evidence="1">
        <name>[4Fe-4S] cluster</name>
        <dbReference type="ChEBI" id="CHEBI:49883"/>
    </cofactor>
</comment>
<comment type="caution">
    <text evidence="8">The sequence shown here is derived from an EMBL/GenBank/DDBJ whole genome shotgun (WGS) entry which is preliminary data.</text>
</comment>
<dbReference type="PANTHER" id="PTHR43409:SF16">
    <property type="entry name" value="SLR0320 PROTEIN"/>
    <property type="match status" value="1"/>
</dbReference>
<dbReference type="SFLD" id="SFLDS00029">
    <property type="entry name" value="Radical_SAM"/>
    <property type="match status" value="1"/>
</dbReference>
<accession>A0A3M8DQU2</accession>
<feature type="domain" description="Radical SAM core" evidence="7">
    <location>
        <begin position="178"/>
        <end position="408"/>
    </location>
</feature>
<dbReference type="InterPro" id="IPR036724">
    <property type="entry name" value="Cobalamin-bd_sf"/>
</dbReference>
<dbReference type="InterPro" id="IPR007197">
    <property type="entry name" value="rSAM"/>
</dbReference>
<dbReference type="SUPFAM" id="SSF52242">
    <property type="entry name" value="Cobalamin (vitamin B12)-binding domain"/>
    <property type="match status" value="1"/>
</dbReference>
<dbReference type="GO" id="GO:0003824">
    <property type="term" value="F:catalytic activity"/>
    <property type="evidence" value="ECO:0007669"/>
    <property type="project" value="InterPro"/>
</dbReference>
<keyword evidence="9" id="KW-1185">Reference proteome</keyword>
<dbReference type="EMBL" id="RHHQ01000007">
    <property type="protein sequence ID" value="RNB90334.1"/>
    <property type="molecule type" value="Genomic_DNA"/>
</dbReference>
<dbReference type="InterPro" id="IPR051198">
    <property type="entry name" value="BchE-like"/>
</dbReference>